<feature type="chain" id="PRO_5018576828" evidence="1">
    <location>
        <begin position="27"/>
        <end position="132"/>
    </location>
</feature>
<keyword evidence="1" id="KW-0732">Signal</keyword>
<proteinExistence type="predicted"/>
<accession>A0A3R9LNV4</accession>
<dbReference type="AlphaFoldDB" id="A0A3R9LNV4"/>
<reference evidence="2 3" key="1">
    <citation type="submission" date="2018-10" db="EMBL/GenBank/DDBJ databases">
        <title>Transmission dynamics of multidrug resistant bacteria on intensive care unit surfaces.</title>
        <authorList>
            <person name="D'Souza A.W."/>
            <person name="Potter R.F."/>
            <person name="Wallace M."/>
            <person name="Shupe A."/>
            <person name="Patel S."/>
            <person name="Sun S."/>
            <person name="Gul D."/>
            <person name="Kwon J.H."/>
            <person name="Andleeb S."/>
            <person name="Burnham C.-A.D."/>
            <person name="Dantas G."/>
        </authorList>
    </citation>
    <scope>NUCLEOTIDE SEQUENCE [LARGE SCALE GENOMIC DNA]</scope>
    <source>
        <strain evidence="2 3">AS_373</strain>
    </source>
</reference>
<dbReference type="OrthoDB" id="6624210at2"/>
<dbReference type="Proteomes" id="UP000275331">
    <property type="component" value="Unassembled WGS sequence"/>
</dbReference>
<evidence type="ECO:0000256" key="1">
    <source>
        <dbReference type="SAM" id="SignalP"/>
    </source>
</evidence>
<evidence type="ECO:0000313" key="2">
    <source>
        <dbReference type="EMBL" id="RSE26132.1"/>
    </source>
</evidence>
<sequence>MQKLKMSLSPVLLFISLVFPFSAAYAGEAVRLDCLTRQNVLISFFKYHLTTMQWGKHFQIASGAHKDHTQSGVRYQTYSFRNGDDVVYFPENERWFIIYADQKKPERCRVEESFTYPVVSLPRYSGKEDALS</sequence>
<organism evidence="2 3">
    <name type="scientific">Atlantibacter subterraneus</name>
    <dbReference type="NCBI Taxonomy" id="255519"/>
    <lineage>
        <taxon>Bacteria</taxon>
        <taxon>Pseudomonadati</taxon>
        <taxon>Pseudomonadota</taxon>
        <taxon>Gammaproteobacteria</taxon>
        <taxon>Enterobacterales</taxon>
        <taxon>Enterobacteriaceae</taxon>
        <taxon>Atlantibacter</taxon>
    </lineage>
</organism>
<dbReference type="EMBL" id="RHXB01000006">
    <property type="protein sequence ID" value="RSE26132.1"/>
    <property type="molecule type" value="Genomic_DNA"/>
</dbReference>
<protein>
    <submittedName>
        <fullName evidence="2">Uncharacterized protein</fullName>
    </submittedName>
</protein>
<name>A0A3R9LNV4_9ENTR</name>
<gene>
    <name evidence="2" type="ORF">EGT71_11320</name>
</gene>
<comment type="caution">
    <text evidence="2">The sequence shown here is derived from an EMBL/GenBank/DDBJ whole genome shotgun (WGS) entry which is preliminary data.</text>
</comment>
<evidence type="ECO:0000313" key="3">
    <source>
        <dbReference type="Proteomes" id="UP000275331"/>
    </source>
</evidence>
<feature type="signal peptide" evidence="1">
    <location>
        <begin position="1"/>
        <end position="26"/>
    </location>
</feature>